<dbReference type="OrthoDB" id="1714247at2759"/>
<organism evidence="2 3">
    <name type="scientific">Oryza meyeriana var. granulata</name>
    <dbReference type="NCBI Taxonomy" id="110450"/>
    <lineage>
        <taxon>Eukaryota</taxon>
        <taxon>Viridiplantae</taxon>
        <taxon>Streptophyta</taxon>
        <taxon>Embryophyta</taxon>
        <taxon>Tracheophyta</taxon>
        <taxon>Spermatophyta</taxon>
        <taxon>Magnoliopsida</taxon>
        <taxon>Liliopsida</taxon>
        <taxon>Poales</taxon>
        <taxon>Poaceae</taxon>
        <taxon>BOP clade</taxon>
        <taxon>Oryzoideae</taxon>
        <taxon>Oryzeae</taxon>
        <taxon>Oryzinae</taxon>
        <taxon>Oryza</taxon>
        <taxon>Oryza meyeriana</taxon>
    </lineage>
</organism>
<dbReference type="PANTHER" id="PTHR42678">
    <property type="entry name" value="AMIDASE"/>
    <property type="match status" value="1"/>
</dbReference>
<dbReference type="Gene3D" id="3.90.1300.10">
    <property type="entry name" value="Amidase signature (AS) domain"/>
    <property type="match status" value="1"/>
</dbReference>
<evidence type="ECO:0000259" key="1">
    <source>
        <dbReference type="Pfam" id="PF01425"/>
    </source>
</evidence>
<dbReference type="PANTHER" id="PTHR42678:SF34">
    <property type="entry name" value="OS04G0183300 PROTEIN"/>
    <property type="match status" value="1"/>
</dbReference>
<proteinExistence type="predicted"/>
<comment type="caution">
    <text evidence="2">The sequence shown here is derived from an EMBL/GenBank/DDBJ whole genome shotgun (WGS) entry which is preliminary data.</text>
</comment>
<dbReference type="SUPFAM" id="SSF75304">
    <property type="entry name" value="Amidase signature (AS) enzymes"/>
    <property type="match status" value="1"/>
</dbReference>
<sequence>MKNPYVRSATLCGLSSGSAVAAATNLAAVTLGMETDGSILCPASLNSVVRINPTIGLTSQAGVIPITPRQDTVGFSRILWWHNPEKSRQALN</sequence>
<dbReference type="InterPro" id="IPR023631">
    <property type="entry name" value="Amidase_dom"/>
</dbReference>
<gene>
    <name evidence="2" type="ORF">E2562_009759</name>
</gene>
<evidence type="ECO:0000313" key="3">
    <source>
        <dbReference type="Proteomes" id="UP000479710"/>
    </source>
</evidence>
<feature type="domain" description="Amidase" evidence="1">
    <location>
        <begin position="2"/>
        <end position="75"/>
    </location>
</feature>
<keyword evidence="3" id="KW-1185">Reference proteome</keyword>
<dbReference type="EMBL" id="SPHZ02000004">
    <property type="protein sequence ID" value="KAF0921558.1"/>
    <property type="molecule type" value="Genomic_DNA"/>
</dbReference>
<accession>A0A6G1E9T8</accession>
<reference evidence="2 3" key="1">
    <citation type="submission" date="2019-11" db="EMBL/GenBank/DDBJ databases">
        <title>Whole genome sequence of Oryza granulata.</title>
        <authorList>
            <person name="Li W."/>
        </authorList>
    </citation>
    <scope>NUCLEOTIDE SEQUENCE [LARGE SCALE GENOMIC DNA]</scope>
    <source>
        <strain evidence="3">cv. Menghai</strain>
        <tissue evidence="2">Leaf</tissue>
    </source>
</reference>
<name>A0A6G1E9T8_9ORYZ</name>
<protein>
    <recommendedName>
        <fullName evidence="1">Amidase domain-containing protein</fullName>
    </recommendedName>
</protein>
<evidence type="ECO:0000313" key="2">
    <source>
        <dbReference type="EMBL" id="KAF0921558.1"/>
    </source>
</evidence>
<dbReference type="InterPro" id="IPR036928">
    <property type="entry name" value="AS_sf"/>
</dbReference>
<dbReference type="Proteomes" id="UP000479710">
    <property type="component" value="Unassembled WGS sequence"/>
</dbReference>
<dbReference type="Pfam" id="PF01425">
    <property type="entry name" value="Amidase"/>
    <property type="match status" value="1"/>
</dbReference>
<dbReference type="AlphaFoldDB" id="A0A6G1E9T8"/>